<organism evidence="1">
    <name type="scientific">uncultured Caudovirales phage</name>
    <dbReference type="NCBI Taxonomy" id="2100421"/>
    <lineage>
        <taxon>Viruses</taxon>
        <taxon>Duplodnaviria</taxon>
        <taxon>Heunggongvirae</taxon>
        <taxon>Uroviricota</taxon>
        <taxon>Caudoviricetes</taxon>
        <taxon>Peduoviridae</taxon>
        <taxon>Maltschvirus</taxon>
        <taxon>Maltschvirus maltsch</taxon>
    </lineage>
</organism>
<evidence type="ECO:0000313" key="1">
    <source>
        <dbReference type="EMBL" id="CAB4159412.1"/>
    </source>
</evidence>
<reference evidence="1" key="1">
    <citation type="submission" date="2020-04" db="EMBL/GenBank/DDBJ databases">
        <authorList>
            <person name="Chiriac C."/>
            <person name="Salcher M."/>
            <person name="Ghai R."/>
            <person name="Kavagutti S V."/>
        </authorList>
    </citation>
    <scope>NUCLEOTIDE SEQUENCE</scope>
</reference>
<dbReference type="EMBL" id="LR796670">
    <property type="protein sequence ID" value="CAB4159412.1"/>
    <property type="molecule type" value="Genomic_DNA"/>
</dbReference>
<protein>
    <submittedName>
        <fullName evidence="1">Uncharacterized protein</fullName>
    </submittedName>
</protein>
<gene>
    <name evidence="1" type="ORF">UFOVP699_148</name>
</gene>
<accession>A0A6J5NL27</accession>
<name>A0A6J5NL27_9CAUD</name>
<sequence>MKNQVKRLGQFLNEDNTGMKKFCVLFLSQEDWEAPGVVFVDAESEDAAYLLALEKVGYTEEEVEAMLDEGDYSIDIKEVE</sequence>
<proteinExistence type="predicted"/>